<comment type="caution">
    <text evidence="2">The sequence shown here is derived from an EMBL/GenBank/DDBJ whole genome shotgun (WGS) entry which is preliminary data.</text>
</comment>
<proteinExistence type="predicted"/>
<accession>A0A9D2MC57</accession>
<feature type="transmembrane region" description="Helical" evidence="1">
    <location>
        <begin position="113"/>
        <end position="130"/>
    </location>
</feature>
<feature type="transmembrane region" description="Helical" evidence="1">
    <location>
        <begin position="49"/>
        <end position="73"/>
    </location>
</feature>
<evidence type="ECO:0000256" key="1">
    <source>
        <dbReference type="SAM" id="Phobius"/>
    </source>
</evidence>
<gene>
    <name evidence="2" type="ORF">H9714_07955</name>
</gene>
<dbReference type="EMBL" id="DWYC01000069">
    <property type="protein sequence ID" value="HJB57470.1"/>
    <property type="molecule type" value="Genomic_DNA"/>
</dbReference>
<protein>
    <submittedName>
        <fullName evidence="2">Regulatory YrvL family protein</fullName>
    </submittedName>
</protein>
<dbReference type="InterPro" id="IPR025912">
    <property type="entry name" value="YrvL"/>
</dbReference>
<keyword evidence="1" id="KW-0812">Transmembrane</keyword>
<sequence length="150" mass="15875">MKKNFWASLLAAGVVAGLVLSVVAVIALIDAGVLHLLGVRYTSLGGLMGYVLTAAVIGLPLELFTNGLAGALYRLGWATRRQANLFFIPLDTLCSVFAFWLTDRLMDGVEANALAITVVGLLSALASQPISKARAQKKDKTGREDGNTDL</sequence>
<reference evidence="2" key="1">
    <citation type="journal article" date="2021" name="PeerJ">
        <title>Extensive microbial diversity within the chicken gut microbiome revealed by metagenomics and culture.</title>
        <authorList>
            <person name="Gilroy R."/>
            <person name="Ravi A."/>
            <person name="Getino M."/>
            <person name="Pursley I."/>
            <person name="Horton D.L."/>
            <person name="Alikhan N.F."/>
            <person name="Baker D."/>
            <person name="Gharbi K."/>
            <person name="Hall N."/>
            <person name="Watson M."/>
            <person name="Adriaenssens E.M."/>
            <person name="Foster-Nyarko E."/>
            <person name="Jarju S."/>
            <person name="Secka A."/>
            <person name="Antonio M."/>
            <person name="Oren A."/>
            <person name="Chaudhuri R.R."/>
            <person name="La Ragione R."/>
            <person name="Hildebrand F."/>
            <person name="Pallen M.J."/>
        </authorList>
    </citation>
    <scope>NUCLEOTIDE SEQUENCE</scope>
    <source>
        <strain evidence="2">CHK189-11263</strain>
    </source>
</reference>
<evidence type="ECO:0000313" key="3">
    <source>
        <dbReference type="Proteomes" id="UP000824208"/>
    </source>
</evidence>
<keyword evidence="1" id="KW-0472">Membrane</keyword>
<feature type="transmembrane region" description="Helical" evidence="1">
    <location>
        <begin position="7"/>
        <end position="29"/>
    </location>
</feature>
<dbReference type="Pfam" id="PF14184">
    <property type="entry name" value="YrvL"/>
    <property type="match status" value="1"/>
</dbReference>
<reference evidence="2" key="2">
    <citation type="submission" date="2021-04" db="EMBL/GenBank/DDBJ databases">
        <authorList>
            <person name="Gilroy R."/>
        </authorList>
    </citation>
    <scope>NUCLEOTIDE SEQUENCE</scope>
    <source>
        <strain evidence="2">CHK189-11263</strain>
    </source>
</reference>
<keyword evidence="1" id="KW-1133">Transmembrane helix</keyword>
<dbReference type="Proteomes" id="UP000824208">
    <property type="component" value="Unassembled WGS sequence"/>
</dbReference>
<feature type="transmembrane region" description="Helical" evidence="1">
    <location>
        <begin position="85"/>
        <end position="101"/>
    </location>
</feature>
<name>A0A9D2MC57_9FIRM</name>
<organism evidence="2 3">
    <name type="scientific">Candidatus Flavonifractor intestinipullorum</name>
    <dbReference type="NCBI Taxonomy" id="2838587"/>
    <lineage>
        <taxon>Bacteria</taxon>
        <taxon>Bacillati</taxon>
        <taxon>Bacillota</taxon>
        <taxon>Clostridia</taxon>
        <taxon>Eubacteriales</taxon>
        <taxon>Oscillospiraceae</taxon>
        <taxon>Flavonifractor</taxon>
    </lineage>
</organism>
<dbReference type="AlphaFoldDB" id="A0A9D2MC57"/>
<evidence type="ECO:0000313" key="2">
    <source>
        <dbReference type="EMBL" id="HJB57470.1"/>
    </source>
</evidence>